<organism evidence="11 12">
    <name type="scientific">Lentinula detonsa</name>
    <dbReference type="NCBI Taxonomy" id="2804962"/>
    <lineage>
        <taxon>Eukaryota</taxon>
        <taxon>Fungi</taxon>
        <taxon>Dikarya</taxon>
        <taxon>Basidiomycota</taxon>
        <taxon>Agaricomycotina</taxon>
        <taxon>Agaricomycetes</taxon>
        <taxon>Agaricomycetidae</taxon>
        <taxon>Agaricales</taxon>
        <taxon>Marasmiineae</taxon>
        <taxon>Omphalotaceae</taxon>
        <taxon>Lentinula</taxon>
    </lineage>
</organism>
<dbReference type="PANTHER" id="PTHR46179">
    <property type="entry name" value="ZINC FINGER PROTEIN"/>
    <property type="match status" value="1"/>
</dbReference>
<evidence type="ECO:0000256" key="3">
    <source>
        <dbReference type="ARBA" id="ARBA00022771"/>
    </source>
</evidence>
<keyword evidence="5" id="KW-0805">Transcription regulation</keyword>
<evidence type="ECO:0000313" key="12">
    <source>
        <dbReference type="Proteomes" id="UP001142393"/>
    </source>
</evidence>
<gene>
    <name evidence="11" type="ORF">DFH05DRAFT_1512693</name>
</gene>
<dbReference type="GO" id="GO:0006357">
    <property type="term" value="P:regulation of transcription by RNA polymerase II"/>
    <property type="evidence" value="ECO:0007669"/>
    <property type="project" value="TreeGrafter"/>
</dbReference>
<accession>A0A9W8TTN6</accession>
<evidence type="ECO:0000256" key="4">
    <source>
        <dbReference type="ARBA" id="ARBA00022833"/>
    </source>
</evidence>
<evidence type="ECO:0000256" key="2">
    <source>
        <dbReference type="ARBA" id="ARBA00022723"/>
    </source>
</evidence>
<feature type="compositionally biased region" description="Polar residues" evidence="9">
    <location>
        <begin position="127"/>
        <end position="141"/>
    </location>
</feature>
<evidence type="ECO:0000256" key="1">
    <source>
        <dbReference type="ARBA" id="ARBA00004123"/>
    </source>
</evidence>
<comment type="caution">
    <text evidence="11">The sequence shown here is derived from an EMBL/GenBank/DDBJ whole genome shotgun (WGS) entry which is preliminary data.</text>
</comment>
<evidence type="ECO:0000256" key="8">
    <source>
        <dbReference type="PROSITE-ProRule" id="PRU00042"/>
    </source>
</evidence>
<evidence type="ECO:0000256" key="5">
    <source>
        <dbReference type="ARBA" id="ARBA00023015"/>
    </source>
</evidence>
<keyword evidence="2" id="KW-0479">Metal-binding</keyword>
<dbReference type="InterPro" id="IPR013087">
    <property type="entry name" value="Znf_C2H2_type"/>
</dbReference>
<dbReference type="PANTHER" id="PTHR46179:SF13">
    <property type="entry name" value="C2H2-TYPE DOMAIN-CONTAINING PROTEIN"/>
    <property type="match status" value="1"/>
</dbReference>
<dbReference type="InterPro" id="IPR036236">
    <property type="entry name" value="Znf_C2H2_sf"/>
</dbReference>
<sequence>MARLSTAELNDRKETTTKKKAAAKAKNPSSGVWPCEMNGCNKQFAREADLKRHQRTTKLHSMGGFACPQCEANFTRTDALRRHQKSRHNGVVYDPIESENSGESSQNGGAVVTVSKGNGEAVMPETVQGTPSTSGPATGHSSYYRESVRSGSYAPPPRTAGGTEWSHGHPWPNGNAPPPLGQTAYMYIPPPFFRHDTSADDADHHTGNLSSPSSSGSQSQRNEGEESVSPISHSSRAASIPAPIPPLPPPVQLVESLLLDAEGTRTIGPSSSEHQCSQEGFSHNPLMKHSRTWSMSDEADMSGEESSHGNLSASASTSSSSSVTSDESPVSKGSHIMREHGYGSRLVRPEPLEPILTENGEPMLDPAELLTQESLASPEPSL</sequence>
<dbReference type="InterPro" id="IPR051061">
    <property type="entry name" value="Zinc_finger_trans_reg"/>
</dbReference>
<dbReference type="SMART" id="SM00355">
    <property type="entry name" value="ZnF_C2H2"/>
    <property type="match status" value="2"/>
</dbReference>
<keyword evidence="3 8" id="KW-0863">Zinc-finger</keyword>
<proteinExistence type="predicted"/>
<evidence type="ECO:0000256" key="6">
    <source>
        <dbReference type="ARBA" id="ARBA00023163"/>
    </source>
</evidence>
<dbReference type="Pfam" id="PF00096">
    <property type="entry name" value="zf-C2H2"/>
    <property type="match status" value="2"/>
</dbReference>
<dbReference type="PROSITE" id="PS50157">
    <property type="entry name" value="ZINC_FINGER_C2H2_2"/>
    <property type="match status" value="2"/>
</dbReference>
<feature type="compositionally biased region" description="Polar residues" evidence="9">
    <location>
        <begin position="267"/>
        <end position="281"/>
    </location>
</feature>
<feature type="region of interest" description="Disordered" evidence="9">
    <location>
        <begin position="1"/>
        <end position="30"/>
    </location>
</feature>
<dbReference type="GO" id="GO:0005634">
    <property type="term" value="C:nucleus"/>
    <property type="evidence" value="ECO:0007669"/>
    <property type="project" value="UniProtKB-SubCell"/>
</dbReference>
<dbReference type="SUPFAM" id="SSF57667">
    <property type="entry name" value="beta-beta-alpha zinc fingers"/>
    <property type="match status" value="1"/>
</dbReference>
<evidence type="ECO:0000256" key="7">
    <source>
        <dbReference type="ARBA" id="ARBA00023242"/>
    </source>
</evidence>
<feature type="region of interest" description="Disordered" evidence="9">
    <location>
        <begin position="122"/>
        <end position="382"/>
    </location>
</feature>
<keyword evidence="6" id="KW-0804">Transcription</keyword>
<dbReference type="AlphaFoldDB" id="A0A9W8TTN6"/>
<name>A0A9W8TTN6_9AGAR</name>
<reference evidence="11 12" key="1">
    <citation type="journal article" date="2023" name="Proc. Natl. Acad. Sci. U.S.A.">
        <title>A global phylogenomic analysis of the shiitake genus Lentinula.</title>
        <authorList>
            <person name="Sierra-Patev S."/>
            <person name="Min B."/>
            <person name="Naranjo-Ortiz M."/>
            <person name="Looney B."/>
            <person name="Konkel Z."/>
            <person name="Slot J.C."/>
            <person name="Sakamoto Y."/>
            <person name="Steenwyk J.L."/>
            <person name="Rokas A."/>
            <person name="Carro J."/>
            <person name="Camarero S."/>
            <person name="Ferreira P."/>
            <person name="Molpeceres G."/>
            <person name="Ruiz-Duenas F.J."/>
            <person name="Serrano A."/>
            <person name="Henrissat B."/>
            <person name="Drula E."/>
            <person name="Hughes K.W."/>
            <person name="Mata J.L."/>
            <person name="Ishikawa N.K."/>
            <person name="Vargas-Isla R."/>
            <person name="Ushijima S."/>
            <person name="Smith C.A."/>
            <person name="Donoghue J."/>
            <person name="Ahrendt S."/>
            <person name="Andreopoulos W."/>
            <person name="He G."/>
            <person name="LaButti K."/>
            <person name="Lipzen A."/>
            <person name="Ng V."/>
            <person name="Riley R."/>
            <person name="Sandor L."/>
            <person name="Barry K."/>
            <person name="Martinez A.T."/>
            <person name="Xiao Y."/>
            <person name="Gibbons J.G."/>
            <person name="Terashima K."/>
            <person name="Grigoriev I.V."/>
            <person name="Hibbett D."/>
        </authorList>
    </citation>
    <scope>NUCLEOTIDE SEQUENCE [LARGE SCALE GENOMIC DNA]</scope>
    <source>
        <strain evidence="11 12">TFB7810</strain>
    </source>
</reference>
<feature type="compositionally biased region" description="Low complexity" evidence="9">
    <location>
        <begin position="308"/>
        <end position="331"/>
    </location>
</feature>
<dbReference type="GO" id="GO:0008270">
    <property type="term" value="F:zinc ion binding"/>
    <property type="evidence" value="ECO:0007669"/>
    <property type="project" value="UniProtKB-KW"/>
</dbReference>
<dbReference type="EMBL" id="JANVFU010000017">
    <property type="protein sequence ID" value="KAJ3739760.1"/>
    <property type="molecule type" value="Genomic_DNA"/>
</dbReference>
<evidence type="ECO:0000313" key="11">
    <source>
        <dbReference type="EMBL" id="KAJ3739760.1"/>
    </source>
</evidence>
<feature type="domain" description="C2H2-type" evidence="10">
    <location>
        <begin position="33"/>
        <end position="61"/>
    </location>
</feature>
<feature type="compositionally biased region" description="Pro residues" evidence="9">
    <location>
        <begin position="242"/>
        <end position="251"/>
    </location>
</feature>
<feature type="compositionally biased region" description="Basic and acidic residues" evidence="9">
    <location>
        <begin position="336"/>
        <end position="351"/>
    </location>
</feature>
<evidence type="ECO:0000259" key="10">
    <source>
        <dbReference type="PROSITE" id="PS50157"/>
    </source>
</evidence>
<dbReference type="Gene3D" id="3.30.160.60">
    <property type="entry name" value="Classic Zinc Finger"/>
    <property type="match status" value="1"/>
</dbReference>
<evidence type="ECO:0000256" key="9">
    <source>
        <dbReference type="SAM" id="MobiDB-lite"/>
    </source>
</evidence>
<feature type="compositionally biased region" description="Basic and acidic residues" evidence="9">
    <location>
        <begin position="193"/>
        <end position="206"/>
    </location>
</feature>
<feature type="compositionally biased region" description="Low complexity" evidence="9">
    <location>
        <begin position="210"/>
        <end position="241"/>
    </location>
</feature>
<keyword evidence="12" id="KW-1185">Reference proteome</keyword>
<comment type="subcellular location">
    <subcellularLocation>
        <location evidence="1">Nucleus</location>
    </subcellularLocation>
</comment>
<dbReference type="PROSITE" id="PS00028">
    <property type="entry name" value="ZINC_FINGER_C2H2_1"/>
    <property type="match status" value="1"/>
</dbReference>
<keyword evidence="7" id="KW-0539">Nucleus</keyword>
<dbReference type="Proteomes" id="UP001142393">
    <property type="component" value="Unassembled WGS sequence"/>
</dbReference>
<feature type="domain" description="C2H2-type" evidence="10">
    <location>
        <begin position="65"/>
        <end position="90"/>
    </location>
</feature>
<keyword evidence="4" id="KW-0862">Zinc</keyword>
<protein>
    <recommendedName>
        <fullName evidence="10">C2H2-type domain-containing protein</fullName>
    </recommendedName>
</protein>